<comment type="similarity">
    <text evidence="3">Belongs to the transpeptidase family.</text>
</comment>
<evidence type="ECO:0000313" key="18">
    <source>
        <dbReference type="Proteomes" id="UP000753256"/>
    </source>
</evidence>
<dbReference type="EC" id="3.4.16.4" evidence="17"/>
<dbReference type="InterPro" id="IPR050515">
    <property type="entry name" value="Beta-lactam/transpept"/>
</dbReference>
<dbReference type="SUPFAM" id="SSF56519">
    <property type="entry name" value="Penicillin binding protein dimerisation domain"/>
    <property type="match status" value="1"/>
</dbReference>
<keyword evidence="9" id="KW-0133">Cell shape</keyword>
<evidence type="ECO:0000256" key="8">
    <source>
        <dbReference type="ARBA" id="ARBA00022801"/>
    </source>
</evidence>
<feature type="transmembrane region" description="Helical" evidence="14">
    <location>
        <begin position="6"/>
        <end position="25"/>
    </location>
</feature>
<dbReference type="Gene3D" id="3.90.1310.10">
    <property type="entry name" value="Penicillin-binding protein 2a (Domain 2)"/>
    <property type="match status" value="1"/>
</dbReference>
<proteinExistence type="inferred from homology"/>
<name>A0A921IT54_9ACTN</name>
<comment type="caution">
    <text evidence="17">The sequence shown here is derived from an EMBL/GenBank/DDBJ whole genome shotgun (WGS) entry which is preliminary data.</text>
</comment>
<dbReference type="PANTHER" id="PTHR30627:SF2">
    <property type="entry name" value="PEPTIDOGLYCAN D,D-TRANSPEPTIDASE MRDA"/>
    <property type="match status" value="1"/>
</dbReference>
<evidence type="ECO:0000256" key="9">
    <source>
        <dbReference type="ARBA" id="ARBA00022960"/>
    </source>
</evidence>
<feature type="domain" description="Penicillin-binding protein transpeptidase" evidence="15">
    <location>
        <begin position="328"/>
        <end position="657"/>
    </location>
</feature>
<dbReference type="SUPFAM" id="SSF56601">
    <property type="entry name" value="beta-lactamase/transpeptidase-like"/>
    <property type="match status" value="1"/>
</dbReference>
<dbReference type="InterPro" id="IPR036138">
    <property type="entry name" value="PBP_dimer_sf"/>
</dbReference>
<evidence type="ECO:0000259" key="15">
    <source>
        <dbReference type="Pfam" id="PF00905"/>
    </source>
</evidence>
<evidence type="ECO:0000259" key="16">
    <source>
        <dbReference type="Pfam" id="PF03717"/>
    </source>
</evidence>
<dbReference type="PANTHER" id="PTHR30627">
    <property type="entry name" value="PEPTIDOGLYCAN D,D-TRANSPEPTIDASE"/>
    <property type="match status" value="1"/>
</dbReference>
<keyword evidence="5" id="KW-0997">Cell inner membrane</keyword>
<sequence length="688" mass="74570">MSAQLLVVIAGLILVAAIVGSLIFMRGYSGRFTFDTKNGTRPRAAEGEGNTQGLAYKGRFTLLSAGVAAMFTTLLVKLWSMQMVSSDHYDELAVQNQTRTVTTAAPRGRILDRNGNELVRNRASLAVTAYRDLREDTVLVRHLANVLGMPYIAVMRNIQDNTEGAQARHTIATDVRRSTVAYIQEHAGEFSGVYIEDRTEREYPYGTLACHVLGYTGTVTQEQLQTQQERIDSGEDTASSIVYQSGDIVGQAGVESQYENLLQGIRGEQTVTVDSVGNVTGQVGEVPPRPGTDIKLTLDLSIQRACEEGLAYAINISQQAGYANARNGACVCMDCTNGEILGLASAPVFDPSAFVGGISSDLWSELNSEESGNPLLNRVVSGQYMSASTIKPFSAFAGLEYGIYPATRTTTCTGWWTGNGEAYGKWCWNHSGHGTLNLQGGITWSCDPVFYDMGKDFYYDKDNPEGLQEMFRRWGLGSKTGVDLPAEASGRVPDAAWKNEHFSDYSAEDRAWNPGDMTNIVIGQGDILVTPLQMTTAYAGIAMGGLEQTPHVLLSAVSRDGSGDAYLYNETGSKERLTASINSDEDLSLVKAGLRGVIYEESPSCAAHFNNLSVKVEGKSGTGERSNEDPYAWFIVYAPADDPKYVIACLLEEGGFGASTAMYATRHVLGVIYNEPDDVPVTTTDQTR</sequence>
<comment type="subcellular location">
    <subcellularLocation>
        <location evidence="2">Cell membrane</location>
    </subcellularLocation>
    <subcellularLocation>
        <location evidence="1">Membrane</location>
        <topology evidence="1">Single-pass membrane protein</topology>
    </subcellularLocation>
</comment>
<evidence type="ECO:0000256" key="12">
    <source>
        <dbReference type="ARBA" id="ARBA00023136"/>
    </source>
</evidence>
<dbReference type="GO" id="GO:0071555">
    <property type="term" value="P:cell wall organization"/>
    <property type="evidence" value="ECO:0007669"/>
    <property type="project" value="UniProtKB-KW"/>
</dbReference>
<dbReference type="InterPro" id="IPR001460">
    <property type="entry name" value="PCN-bd_Tpept"/>
</dbReference>
<dbReference type="RefSeq" id="WP_273189527.1">
    <property type="nucleotide sequence ID" value="NZ_DYUZ01000016.1"/>
</dbReference>
<evidence type="ECO:0000313" key="17">
    <source>
        <dbReference type="EMBL" id="HJG37028.1"/>
    </source>
</evidence>
<evidence type="ECO:0000256" key="1">
    <source>
        <dbReference type="ARBA" id="ARBA00004167"/>
    </source>
</evidence>
<dbReference type="GO" id="GO:0071972">
    <property type="term" value="F:peptidoglycan L,D-transpeptidase activity"/>
    <property type="evidence" value="ECO:0007669"/>
    <property type="project" value="TreeGrafter"/>
</dbReference>
<keyword evidence="7 14" id="KW-0812">Transmembrane</keyword>
<evidence type="ECO:0000256" key="14">
    <source>
        <dbReference type="SAM" id="Phobius"/>
    </source>
</evidence>
<evidence type="ECO:0000256" key="2">
    <source>
        <dbReference type="ARBA" id="ARBA00004236"/>
    </source>
</evidence>
<keyword evidence="13" id="KW-0961">Cell wall biogenesis/degradation</keyword>
<reference evidence="17" key="1">
    <citation type="journal article" date="2021" name="PeerJ">
        <title>Extensive microbial diversity within the chicken gut microbiome revealed by metagenomics and culture.</title>
        <authorList>
            <person name="Gilroy R."/>
            <person name="Ravi A."/>
            <person name="Getino M."/>
            <person name="Pursley I."/>
            <person name="Horton D.L."/>
            <person name="Alikhan N.F."/>
            <person name="Baker D."/>
            <person name="Gharbi K."/>
            <person name="Hall N."/>
            <person name="Watson M."/>
            <person name="Adriaenssens E.M."/>
            <person name="Foster-Nyarko E."/>
            <person name="Jarju S."/>
            <person name="Secka A."/>
            <person name="Antonio M."/>
            <person name="Oren A."/>
            <person name="Chaudhuri R.R."/>
            <person name="La Ragione R."/>
            <person name="Hildebrand F."/>
            <person name="Pallen M.J."/>
        </authorList>
    </citation>
    <scope>NUCLEOTIDE SEQUENCE</scope>
    <source>
        <strain evidence="17">ChiHjej13B12-9602</strain>
    </source>
</reference>
<dbReference type="GO" id="GO:0006508">
    <property type="term" value="P:proteolysis"/>
    <property type="evidence" value="ECO:0007669"/>
    <property type="project" value="UniProtKB-KW"/>
</dbReference>
<evidence type="ECO:0000256" key="7">
    <source>
        <dbReference type="ARBA" id="ARBA00022692"/>
    </source>
</evidence>
<keyword evidence="8 17" id="KW-0378">Hydrolase</keyword>
<dbReference type="GO" id="GO:0005886">
    <property type="term" value="C:plasma membrane"/>
    <property type="evidence" value="ECO:0007669"/>
    <property type="project" value="UniProtKB-SubCell"/>
</dbReference>
<feature type="domain" description="Penicillin-binding protein dimerisation" evidence="16">
    <location>
        <begin position="103"/>
        <end position="282"/>
    </location>
</feature>
<dbReference type="InterPro" id="IPR017790">
    <property type="entry name" value="Penicillin-binding_protein_2"/>
</dbReference>
<dbReference type="GO" id="GO:0009252">
    <property type="term" value="P:peptidoglycan biosynthetic process"/>
    <property type="evidence" value="ECO:0007669"/>
    <property type="project" value="UniProtKB-KW"/>
</dbReference>
<evidence type="ECO:0000256" key="11">
    <source>
        <dbReference type="ARBA" id="ARBA00022989"/>
    </source>
</evidence>
<dbReference type="Pfam" id="PF00905">
    <property type="entry name" value="Transpeptidase"/>
    <property type="match status" value="1"/>
</dbReference>
<protein>
    <submittedName>
        <fullName evidence="17">Penicillin-binding protein 2</fullName>
        <ecNumber evidence="17">3.4.16.4</ecNumber>
    </submittedName>
</protein>
<dbReference type="AlphaFoldDB" id="A0A921IT54"/>
<dbReference type="GO" id="GO:0008360">
    <property type="term" value="P:regulation of cell shape"/>
    <property type="evidence" value="ECO:0007669"/>
    <property type="project" value="UniProtKB-KW"/>
</dbReference>
<dbReference type="Gene3D" id="3.40.710.10">
    <property type="entry name" value="DD-peptidase/beta-lactamase superfamily"/>
    <property type="match status" value="1"/>
</dbReference>
<keyword evidence="17" id="KW-0121">Carboxypeptidase</keyword>
<dbReference type="GO" id="GO:0009002">
    <property type="term" value="F:serine-type D-Ala-D-Ala carboxypeptidase activity"/>
    <property type="evidence" value="ECO:0007669"/>
    <property type="project" value="UniProtKB-EC"/>
</dbReference>
<keyword evidence="10" id="KW-0573">Peptidoglycan synthesis</keyword>
<dbReference type="GO" id="GO:0008658">
    <property type="term" value="F:penicillin binding"/>
    <property type="evidence" value="ECO:0007669"/>
    <property type="project" value="InterPro"/>
</dbReference>
<reference evidence="17" key="2">
    <citation type="submission" date="2021-09" db="EMBL/GenBank/DDBJ databases">
        <authorList>
            <person name="Gilroy R."/>
        </authorList>
    </citation>
    <scope>NUCLEOTIDE SEQUENCE</scope>
    <source>
        <strain evidence="17">ChiHjej13B12-9602</strain>
    </source>
</reference>
<accession>A0A921IT54</accession>
<dbReference type="InterPro" id="IPR012338">
    <property type="entry name" value="Beta-lactam/transpept-like"/>
</dbReference>
<evidence type="ECO:0000256" key="10">
    <source>
        <dbReference type="ARBA" id="ARBA00022984"/>
    </source>
</evidence>
<evidence type="ECO:0000256" key="5">
    <source>
        <dbReference type="ARBA" id="ARBA00022519"/>
    </source>
</evidence>
<evidence type="ECO:0000256" key="4">
    <source>
        <dbReference type="ARBA" id="ARBA00022475"/>
    </source>
</evidence>
<dbReference type="Pfam" id="PF03717">
    <property type="entry name" value="PBP_dimer"/>
    <property type="match status" value="1"/>
</dbReference>
<dbReference type="EMBL" id="DYUZ01000016">
    <property type="protein sequence ID" value="HJG37028.1"/>
    <property type="molecule type" value="Genomic_DNA"/>
</dbReference>
<evidence type="ECO:0000256" key="3">
    <source>
        <dbReference type="ARBA" id="ARBA00007171"/>
    </source>
</evidence>
<keyword evidence="11 14" id="KW-1133">Transmembrane helix</keyword>
<evidence type="ECO:0000256" key="6">
    <source>
        <dbReference type="ARBA" id="ARBA00022670"/>
    </source>
</evidence>
<organism evidence="17 18">
    <name type="scientific">Enorma phocaeensis</name>
    <dbReference type="NCBI Taxonomy" id="1871019"/>
    <lineage>
        <taxon>Bacteria</taxon>
        <taxon>Bacillati</taxon>
        <taxon>Actinomycetota</taxon>
        <taxon>Coriobacteriia</taxon>
        <taxon>Coriobacteriales</taxon>
        <taxon>Coriobacteriaceae</taxon>
        <taxon>Enorma</taxon>
    </lineage>
</organism>
<gene>
    <name evidence="17" type="primary">mrdA</name>
    <name evidence="17" type="ORF">K8V70_04075</name>
</gene>
<keyword evidence="12 14" id="KW-0472">Membrane</keyword>
<keyword evidence="4" id="KW-1003">Cell membrane</keyword>
<dbReference type="Proteomes" id="UP000753256">
    <property type="component" value="Unassembled WGS sequence"/>
</dbReference>
<dbReference type="InterPro" id="IPR005311">
    <property type="entry name" value="PBP_dimer"/>
</dbReference>
<keyword evidence="6" id="KW-0645">Protease</keyword>
<evidence type="ECO:0000256" key="13">
    <source>
        <dbReference type="ARBA" id="ARBA00023316"/>
    </source>
</evidence>
<dbReference type="NCBIfam" id="TIGR03423">
    <property type="entry name" value="pbp2_mrdA"/>
    <property type="match status" value="1"/>
</dbReference>